<keyword evidence="4" id="KW-0597">Phosphoprotein</keyword>
<name>A0A081D7N1_NONUL</name>
<dbReference type="InterPro" id="IPR004358">
    <property type="entry name" value="Sig_transdc_His_kin-like_C"/>
</dbReference>
<accession>A0A081D7N1</accession>
<dbReference type="AlphaFoldDB" id="A0A081D7N1"/>
<dbReference type="SMART" id="SM00388">
    <property type="entry name" value="HisKA"/>
    <property type="match status" value="1"/>
</dbReference>
<organism evidence="13 14">
    <name type="scientific">Nonlabens ulvanivorans</name>
    <name type="common">Persicivirga ulvanivorans</name>
    <dbReference type="NCBI Taxonomy" id="906888"/>
    <lineage>
        <taxon>Bacteria</taxon>
        <taxon>Pseudomonadati</taxon>
        <taxon>Bacteroidota</taxon>
        <taxon>Flavobacteriia</taxon>
        <taxon>Flavobacteriales</taxon>
        <taxon>Flavobacteriaceae</taxon>
        <taxon>Nonlabens</taxon>
    </lineage>
</organism>
<evidence type="ECO:0000256" key="1">
    <source>
        <dbReference type="ARBA" id="ARBA00000085"/>
    </source>
</evidence>
<keyword evidence="9" id="KW-0902">Two-component regulatory system</keyword>
<feature type="transmembrane region" description="Helical" evidence="10">
    <location>
        <begin position="182"/>
        <end position="204"/>
    </location>
</feature>
<dbReference type="Gene3D" id="6.10.340.10">
    <property type="match status" value="1"/>
</dbReference>
<keyword evidence="10" id="KW-0812">Transmembrane</keyword>
<keyword evidence="8" id="KW-0067">ATP-binding</keyword>
<dbReference type="InterPro" id="IPR005467">
    <property type="entry name" value="His_kinase_dom"/>
</dbReference>
<dbReference type="PANTHER" id="PTHR43065:SF46">
    <property type="entry name" value="C4-DICARBOXYLATE TRANSPORT SENSOR PROTEIN DCTB"/>
    <property type="match status" value="1"/>
</dbReference>
<dbReference type="CDD" id="cd00075">
    <property type="entry name" value="HATPase"/>
    <property type="match status" value="1"/>
</dbReference>
<dbReference type="CDD" id="cd00082">
    <property type="entry name" value="HisKA"/>
    <property type="match status" value="1"/>
</dbReference>
<reference evidence="13 14" key="1">
    <citation type="journal article" date="2014" name="Genome Announc.">
        <title>Draft Genome Sequences of Marine Flavobacterium Nonlabens Strains NR17, NR24, NR27, NR32, NR33, and Ara13.</title>
        <authorList>
            <person name="Nakanishi M."/>
            <person name="Meirelles P."/>
            <person name="Suzuki R."/>
            <person name="Takatani N."/>
            <person name="Mino S."/>
            <person name="Suda W."/>
            <person name="Oshima K."/>
            <person name="Hattori M."/>
            <person name="Ohkuma M."/>
            <person name="Hosokawa M."/>
            <person name="Miyashita K."/>
            <person name="Thompson F.L."/>
            <person name="Niwa A."/>
            <person name="Sawabe T."/>
            <person name="Sawabe T."/>
        </authorList>
    </citation>
    <scope>NUCLEOTIDE SEQUENCE [LARGE SCALE GENOMIC DNA]</scope>
    <source>
        <strain evidence="14">JCM19296</strain>
    </source>
</reference>
<sequence>MKIYQNSLRNRIFIAMILLTLISSLLIAGMSIYQSREQAKDYHSKRLQRKEQAIKEQIAYELRKTDFEVVTENLQFIFREEIYGISDIHGMPVNMYDLQGRLIKTSKPKLKADSLELQINHIILEGLKTSDTRRYVIEFEEDGKKYLSSYSYLTDNQFKNIAILNLPYLENDDFMNYELKEFLTRLSGIYVLMFLFSIGLAYFLSKYITKSISRISDRFKEINIAQRNDKIVIDESDAGELNALVMSYNNMVDQLEESAVKLATSEREQAWREMAKQVAHEIKNPLTPMRLTVQSFQRRFDPADPDSQEKLKEYSNSLIEQIDVMSNIASAFSTYATMPAQKSEETDVPMVTQLALDIFNESYITYEEDAASLFAIFDRTQLIRVVTNLIKNAIQALDTDRSPEIKVSVTHDEYNVYLKVKDNGTGVHEDHQTKIFEPKFTTKNSGMGLGLAMVKQIVENFKGTITMTTEVNVGTEFTVRIPRSR</sequence>
<evidence type="ECO:0000259" key="12">
    <source>
        <dbReference type="PROSITE" id="PS50885"/>
    </source>
</evidence>
<evidence type="ECO:0000259" key="11">
    <source>
        <dbReference type="PROSITE" id="PS50109"/>
    </source>
</evidence>
<dbReference type="GO" id="GO:0016020">
    <property type="term" value="C:membrane"/>
    <property type="evidence" value="ECO:0007669"/>
    <property type="project" value="UniProtKB-SubCell"/>
</dbReference>
<evidence type="ECO:0000256" key="3">
    <source>
        <dbReference type="ARBA" id="ARBA00012438"/>
    </source>
</evidence>
<dbReference type="Pfam" id="PF00512">
    <property type="entry name" value="HisKA"/>
    <property type="match status" value="1"/>
</dbReference>
<dbReference type="SUPFAM" id="SSF55874">
    <property type="entry name" value="ATPase domain of HSP90 chaperone/DNA topoisomerase II/histidine kinase"/>
    <property type="match status" value="1"/>
</dbReference>
<evidence type="ECO:0000256" key="4">
    <source>
        <dbReference type="ARBA" id="ARBA00022553"/>
    </source>
</evidence>
<keyword evidence="10" id="KW-0472">Membrane</keyword>
<dbReference type="InterPro" id="IPR003661">
    <property type="entry name" value="HisK_dim/P_dom"/>
</dbReference>
<comment type="caution">
    <text evidence="13">The sequence shown here is derived from an EMBL/GenBank/DDBJ whole genome shotgun (WGS) entry which is preliminary data.</text>
</comment>
<dbReference type="SUPFAM" id="SSF47384">
    <property type="entry name" value="Homodimeric domain of signal transducing histidine kinase"/>
    <property type="match status" value="1"/>
</dbReference>
<dbReference type="PRINTS" id="PR00344">
    <property type="entry name" value="BCTRLSENSOR"/>
</dbReference>
<dbReference type="SMART" id="SM00387">
    <property type="entry name" value="HATPase_c"/>
    <property type="match status" value="1"/>
</dbReference>
<keyword evidence="5" id="KW-0808">Transferase</keyword>
<keyword evidence="10" id="KW-1133">Transmembrane helix</keyword>
<dbReference type="Pfam" id="PF02518">
    <property type="entry name" value="HATPase_c"/>
    <property type="match status" value="1"/>
</dbReference>
<evidence type="ECO:0000256" key="7">
    <source>
        <dbReference type="ARBA" id="ARBA00022777"/>
    </source>
</evidence>
<feature type="domain" description="HAMP" evidence="12">
    <location>
        <begin position="206"/>
        <end position="260"/>
    </location>
</feature>
<dbReference type="GO" id="GO:0005524">
    <property type="term" value="F:ATP binding"/>
    <property type="evidence" value="ECO:0007669"/>
    <property type="project" value="UniProtKB-KW"/>
</dbReference>
<evidence type="ECO:0000256" key="10">
    <source>
        <dbReference type="SAM" id="Phobius"/>
    </source>
</evidence>
<dbReference type="Gene3D" id="3.30.565.10">
    <property type="entry name" value="Histidine kinase-like ATPase, C-terminal domain"/>
    <property type="match status" value="1"/>
</dbReference>
<feature type="transmembrane region" description="Helical" evidence="10">
    <location>
        <begin position="12"/>
        <end position="33"/>
    </location>
</feature>
<dbReference type="PANTHER" id="PTHR43065">
    <property type="entry name" value="SENSOR HISTIDINE KINASE"/>
    <property type="match status" value="1"/>
</dbReference>
<comment type="catalytic activity">
    <reaction evidence="1">
        <text>ATP + protein L-histidine = ADP + protein N-phospho-L-histidine.</text>
        <dbReference type="EC" id="2.7.13.3"/>
    </reaction>
</comment>
<keyword evidence="7" id="KW-0418">Kinase</keyword>
<dbReference type="GO" id="GO:0000155">
    <property type="term" value="F:phosphorelay sensor kinase activity"/>
    <property type="evidence" value="ECO:0007669"/>
    <property type="project" value="InterPro"/>
</dbReference>
<keyword evidence="6" id="KW-0547">Nucleotide-binding</keyword>
<dbReference type="Gene3D" id="1.10.287.130">
    <property type="match status" value="1"/>
</dbReference>
<evidence type="ECO:0000313" key="14">
    <source>
        <dbReference type="Proteomes" id="UP000028980"/>
    </source>
</evidence>
<dbReference type="InterPro" id="IPR003660">
    <property type="entry name" value="HAMP_dom"/>
</dbReference>
<gene>
    <name evidence="13" type="ORF">JCM19296_505</name>
</gene>
<dbReference type="EC" id="2.7.13.3" evidence="3"/>
<dbReference type="InterPro" id="IPR036890">
    <property type="entry name" value="HATPase_C_sf"/>
</dbReference>
<evidence type="ECO:0000256" key="8">
    <source>
        <dbReference type="ARBA" id="ARBA00022840"/>
    </source>
</evidence>
<evidence type="ECO:0000256" key="5">
    <source>
        <dbReference type="ARBA" id="ARBA00022679"/>
    </source>
</evidence>
<comment type="subcellular location">
    <subcellularLocation>
        <location evidence="2">Membrane</location>
    </subcellularLocation>
</comment>
<dbReference type="InterPro" id="IPR003594">
    <property type="entry name" value="HATPase_dom"/>
</dbReference>
<evidence type="ECO:0000313" key="13">
    <source>
        <dbReference type="EMBL" id="GAK74927.1"/>
    </source>
</evidence>
<feature type="domain" description="Histidine kinase" evidence="11">
    <location>
        <begin position="277"/>
        <end position="485"/>
    </location>
</feature>
<dbReference type="InterPro" id="IPR036097">
    <property type="entry name" value="HisK_dim/P_sf"/>
</dbReference>
<dbReference type="Proteomes" id="UP000028980">
    <property type="component" value="Unassembled WGS sequence"/>
</dbReference>
<evidence type="ECO:0000256" key="2">
    <source>
        <dbReference type="ARBA" id="ARBA00004370"/>
    </source>
</evidence>
<evidence type="ECO:0000256" key="9">
    <source>
        <dbReference type="ARBA" id="ARBA00023012"/>
    </source>
</evidence>
<dbReference type="PROSITE" id="PS50885">
    <property type="entry name" value="HAMP"/>
    <property type="match status" value="1"/>
</dbReference>
<dbReference type="PROSITE" id="PS50109">
    <property type="entry name" value="HIS_KIN"/>
    <property type="match status" value="1"/>
</dbReference>
<proteinExistence type="predicted"/>
<dbReference type="EMBL" id="BBLG01000001">
    <property type="protein sequence ID" value="GAK74927.1"/>
    <property type="molecule type" value="Genomic_DNA"/>
</dbReference>
<evidence type="ECO:0000256" key="6">
    <source>
        <dbReference type="ARBA" id="ARBA00022741"/>
    </source>
</evidence>
<protein>
    <recommendedName>
        <fullName evidence="3">histidine kinase</fullName>
        <ecNumber evidence="3">2.7.13.3</ecNumber>
    </recommendedName>
</protein>